<dbReference type="NCBIfam" id="NF008165">
    <property type="entry name" value="PRK10917.1-3"/>
    <property type="match status" value="1"/>
</dbReference>
<dbReference type="Proteomes" id="UP000473648">
    <property type="component" value="Unassembled WGS sequence"/>
</dbReference>
<dbReference type="SMART" id="SM00490">
    <property type="entry name" value="HELICc"/>
    <property type="match status" value="1"/>
</dbReference>
<keyword evidence="5" id="KW-0067">ATP-binding</keyword>
<keyword evidence="3 11" id="KW-0378">Hydrolase</keyword>
<keyword evidence="4 11" id="KW-0347">Helicase</keyword>
<dbReference type="GO" id="GO:0005524">
    <property type="term" value="F:ATP binding"/>
    <property type="evidence" value="ECO:0007669"/>
    <property type="project" value="UniProtKB-KW"/>
</dbReference>
<sequence>MKLEDAIRKVPGIGPKREAALRADGVETVGDFLAHTPRVYIDRSKRSALTEQTDQPVTVEAVITKKGTVRHIRRNLSLFHCAIEDDAGNCGRVTVFNQPWLRDRLEEDQWYYFFGKISVSKGTPVLVNPQFTLADAPGDFFDLTPVYGKIGGLGSEGVHKTVNRILHPKKESDTLAVPEILPEWLRKKYDLESADVMLYDLHLPKTAADVERGRRRMKFEEALKINIGIAKNRVAGEPSNVHLYHLASITRFENGLPFALTSGQKKVLSEIEADLTSGRVMNRLVQGDVGSGKTIVAVACAYWMALGGYQCAYMAPTEILAQQHAKNFDAFLSPYGIAVTLITGSMKEKERANALAHIENGEAQVIIGTHALFQKDVHYYNLGMVITDEQHRFGVHQRGVFAEKGEQPHMLVMSATPIPRTLALVLYGDLDISVIDTMPEGRKPVKTYFYTEKAMPKILSFMAKLMAEGQQGLIVCPFIDDSAEMEGVRDTQSVYQSVQQYYKGLYRVGCLHGKMTASDKQAVIDRFNAGAIDLLVATSIVEVGIDVPNLSVMAVMSAERFGLSQLHQLRGRVGRGGQQAYCFLVSNNLSEKTVERMKVIVNHHDGREIAEADFRLRGPGDVLGTRQHGLPSLSALDPAADSGLIAETKDVALALIQSPKAEDMRCVSALSNAFDQGVGKISMN</sequence>
<gene>
    <name evidence="11" type="primary">recG</name>
    <name evidence="11" type="ORF">FRC53_00190</name>
</gene>
<proteinExistence type="predicted"/>
<dbReference type="PANTHER" id="PTHR47964">
    <property type="entry name" value="ATP-DEPENDENT DNA HELICASE HOMOLOG RECG, CHLOROPLASTIC"/>
    <property type="match status" value="1"/>
</dbReference>
<dbReference type="Pfam" id="PF17191">
    <property type="entry name" value="RecG_wedge"/>
    <property type="match status" value="1"/>
</dbReference>
<organism evidence="11 12">
    <name type="scientific">Candidatus Pseudoramibacter fermentans</name>
    <dbReference type="NCBI Taxonomy" id="2594427"/>
    <lineage>
        <taxon>Bacteria</taxon>
        <taxon>Bacillati</taxon>
        <taxon>Bacillota</taxon>
        <taxon>Clostridia</taxon>
        <taxon>Eubacteriales</taxon>
        <taxon>Eubacteriaceae</taxon>
        <taxon>Pseudoramibacter</taxon>
    </lineage>
</organism>
<evidence type="ECO:0000259" key="10">
    <source>
        <dbReference type="PROSITE" id="PS51194"/>
    </source>
</evidence>
<comment type="caution">
    <text evidence="11">The sequence shown here is derived from an EMBL/GenBank/DDBJ whole genome shotgun (WGS) entry which is preliminary data.</text>
</comment>
<dbReference type="InterPro" id="IPR047112">
    <property type="entry name" value="RecG/Mfd"/>
</dbReference>
<dbReference type="GO" id="GO:0006281">
    <property type="term" value="P:DNA repair"/>
    <property type="evidence" value="ECO:0007669"/>
    <property type="project" value="UniProtKB-KW"/>
</dbReference>
<dbReference type="EMBL" id="VOGB01000003">
    <property type="protein sequence ID" value="MQM71863.1"/>
    <property type="molecule type" value="Genomic_DNA"/>
</dbReference>
<dbReference type="SUPFAM" id="SSF52540">
    <property type="entry name" value="P-loop containing nucleoside triphosphate hydrolases"/>
    <property type="match status" value="1"/>
</dbReference>
<dbReference type="AlphaFoldDB" id="A0A6L5GP48"/>
<dbReference type="GO" id="GO:0003677">
    <property type="term" value="F:DNA binding"/>
    <property type="evidence" value="ECO:0007669"/>
    <property type="project" value="UniProtKB-KW"/>
</dbReference>
<evidence type="ECO:0000256" key="4">
    <source>
        <dbReference type="ARBA" id="ARBA00022806"/>
    </source>
</evidence>
<dbReference type="Gene3D" id="3.40.50.300">
    <property type="entry name" value="P-loop containing nucleotide triphosphate hydrolases"/>
    <property type="match status" value="2"/>
</dbReference>
<keyword evidence="6" id="KW-0238">DNA-binding</keyword>
<evidence type="ECO:0000256" key="3">
    <source>
        <dbReference type="ARBA" id="ARBA00022801"/>
    </source>
</evidence>
<keyword evidence="1" id="KW-0547">Nucleotide-binding</keyword>
<reference evidence="11" key="1">
    <citation type="journal article" date="2020" name="Appl. Environ. Microbiol.">
        <title>Medium-Chain Fatty Acid Synthesis by 'Candidatus Weimeria bifida' gen. nov., sp. nov., and 'Candidatus Pseudoramibacter fermentans' sp. nov.</title>
        <authorList>
            <person name="Scarborough M.J."/>
            <person name="Myers K.S."/>
            <person name="Donohue T.J."/>
            <person name="Noguera D.R."/>
        </authorList>
    </citation>
    <scope>NUCLEOTIDE SEQUENCE</scope>
    <source>
        <strain evidence="11">EUB1.1</strain>
    </source>
</reference>
<name>A0A6L5GP48_9FIRM</name>
<dbReference type="Gene3D" id="2.40.50.140">
    <property type="entry name" value="Nucleic acid-binding proteins"/>
    <property type="match status" value="1"/>
</dbReference>
<protein>
    <recommendedName>
        <fullName evidence="8">Probable DNA 3'-5' helicase RecG</fullName>
    </recommendedName>
</protein>
<dbReference type="InterPro" id="IPR014001">
    <property type="entry name" value="Helicase_ATP-bd"/>
</dbReference>
<dbReference type="SMART" id="SM00487">
    <property type="entry name" value="DEXDc"/>
    <property type="match status" value="1"/>
</dbReference>
<evidence type="ECO:0000256" key="6">
    <source>
        <dbReference type="ARBA" id="ARBA00023125"/>
    </source>
</evidence>
<dbReference type="GO" id="GO:0016787">
    <property type="term" value="F:hydrolase activity"/>
    <property type="evidence" value="ECO:0007669"/>
    <property type="project" value="UniProtKB-KW"/>
</dbReference>
<dbReference type="Pfam" id="PF00271">
    <property type="entry name" value="Helicase_C"/>
    <property type="match status" value="1"/>
</dbReference>
<evidence type="ECO:0000256" key="7">
    <source>
        <dbReference type="ARBA" id="ARBA00023204"/>
    </source>
</evidence>
<dbReference type="PROSITE" id="PS51192">
    <property type="entry name" value="HELICASE_ATP_BIND_1"/>
    <property type="match status" value="1"/>
</dbReference>
<dbReference type="InterPro" id="IPR001650">
    <property type="entry name" value="Helicase_C-like"/>
</dbReference>
<evidence type="ECO:0000259" key="9">
    <source>
        <dbReference type="PROSITE" id="PS51192"/>
    </source>
</evidence>
<feature type="domain" description="Helicase C-terminal" evidence="10">
    <location>
        <begin position="457"/>
        <end position="620"/>
    </location>
</feature>
<dbReference type="InterPro" id="IPR012340">
    <property type="entry name" value="NA-bd_OB-fold"/>
</dbReference>
<evidence type="ECO:0000256" key="2">
    <source>
        <dbReference type="ARBA" id="ARBA00022763"/>
    </source>
</evidence>
<dbReference type="CDD" id="cd04488">
    <property type="entry name" value="RecG_wedge_OBF"/>
    <property type="match status" value="1"/>
</dbReference>
<evidence type="ECO:0000256" key="5">
    <source>
        <dbReference type="ARBA" id="ARBA00022840"/>
    </source>
</evidence>
<dbReference type="PANTHER" id="PTHR47964:SF1">
    <property type="entry name" value="ATP-DEPENDENT DNA HELICASE HOMOLOG RECG, CHLOROPLASTIC"/>
    <property type="match status" value="1"/>
</dbReference>
<dbReference type="Pfam" id="PF19833">
    <property type="entry name" value="RecG_dom3_C"/>
    <property type="match status" value="1"/>
</dbReference>
<evidence type="ECO:0000256" key="8">
    <source>
        <dbReference type="ARBA" id="ARBA00049819"/>
    </source>
</evidence>
<dbReference type="SUPFAM" id="SSF50249">
    <property type="entry name" value="Nucleic acid-binding proteins"/>
    <property type="match status" value="1"/>
</dbReference>
<dbReference type="Pfam" id="PF00270">
    <property type="entry name" value="DEAD"/>
    <property type="match status" value="1"/>
</dbReference>
<keyword evidence="2" id="KW-0227">DNA damage</keyword>
<accession>A0A6L5GP48</accession>
<dbReference type="InterPro" id="IPR011545">
    <property type="entry name" value="DEAD/DEAH_box_helicase_dom"/>
</dbReference>
<dbReference type="InterPro" id="IPR027417">
    <property type="entry name" value="P-loop_NTPase"/>
</dbReference>
<dbReference type="PROSITE" id="PS51194">
    <property type="entry name" value="HELICASE_CTER"/>
    <property type="match status" value="1"/>
</dbReference>
<dbReference type="CDD" id="cd17992">
    <property type="entry name" value="DEXHc_RecG"/>
    <property type="match status" value="1"/>
</dbReference>
<keyword evidence="7" id="KW-0234">DNA repair</keyword>
<evidence type="ECO:0000313" key="11">
    <source>
        <dbReference type="EMBL" id="MQM71863.1"/>
    </source>
</evidence>
<dbReference type="InterPro" id="IPR045562">
    <property type="entry name" value="RecG_dom3_C"/>
</dbReference>
<feature type="domain" description="Helicase ATP-binding" evidence="9">
    <location>
        <begin position="274"/>
        <end position="435"/>
    </location>
</feature>
<dbReference type="GO" id="GO:0003678">
    <property type="term" value="F:DNA helicase activity"/>
    <property type="evidence" value="ECO:0007669"/>
    <property type="project" value="TreeGrafter"/>
</dbReference>
<keyword evidence="12" id="KW-1185">Reference proteome</keyword>
<evidence type="ECO:0000256" key="1">
    <source>
        <dbReference type="ARBA" id="ARBA00022741"/>
    </source>
</evidence>
<evidence type="ECO:0000313" key="12">
    <source>
        <dbReference type="Proteomes" id="UP000473648"/>
    </source>
</evidence>
<dbReference type="InterPro" id="IPR033454">
    <property type="entry name" value="RecG_wedge"/>
</dbReference>